<name>A0A9Q5HT40_SANBA</name>
<feature type="compositionally biased region" description="Basic and acidic residues" evidence="1">
    <location>
        <begin position="195"/>
        <end position="223"/>
    </location>
</feature>
<feature type="compositionally biased region" description="Basic and acidic residues" evidence="1">
    <location>
        <begin position="121"/>
        <end position="130"/>
    </location>
</feature>
<dbReference type="EMBL" id="LNZH02000209">
    <property type="protein sequence ID" value="OCB85495.1"/>
    <property type="molecule type" value="Genomic_DNA"/>
</dbReference>
<evidence type="ECO:0000256" key="1">
    <source>
        <dbReference type="SAM" id="MobiDB-lite"/>
    </source>
</evidence>
<feature type="region of interest" description="Disordered" evidence="1">
    <location>
        <begin position="21"/>
        <end position="46"/>
    </location>
</feature>
<feature type="region of interest" description="Disordered" evidence="1">
    <location>
        <begin position="84"/>
        <end position="150"/>
    </location>
</feature>
<evidence type="ECO:0000313" key="3">
    <source>
        <dbReference type="Proteomes" id="UP000757232"/>
    </source>
</evidence>
<comment type="caution">
    <text evidence="2">The sequence shown here is derived from an EMBL/GenBank/DDBJ whole genome shotgun (WGS) entry which is preliminary data.</text>
</comment>
<evidence type="ECO:0000313" key="2">
    <source>
        <dbReference type="EMBL" id="OCB85495.1"/>
    </source>
</evidence>
<dbReference type="AlphaFoldDB" id="A0A9Q5HT40"/>
<reference evidence="2" key="1">
    <citation type="submission" date="2016-06" db="EMBL/GenBank/DDBJ databases">
        <title>Draft Genome sequence of the fungus Inonotus baumii.</title>
        <authorList>
            <person name="Zhu H."/>
            <person name="Lin W."/>
        </authorList>
    </citation>
    <scope>NUCLEOTIDE SEQUENCE</scope>
    <source>
        <strain evidence="2">821</strain>
    </source>
</reference>
<sequence>MTMATSSYWSSILSWLTSRTATGTNTSVGPNKSRASVQPTCNNDKHKKDLDVLLAATLTEQPYSGTGSRSDSPRSEPFEYEYEMYDVGASTDVGSGKSLRERERSNGHGRSQSESASPSRPRADAQRERAYNTLPRSHAQKSRTHARSSSYAPVVVVPGVVNSSFLLFSPDVRGRNNNSSSVPVRRKMHTLATKSEFEKSKAGERQATECASERRRGEGREFDGETSEEGSSSPRSRSSFDSFGSSDSDSQSSYTSYGTRSTTSCPDDERACALSHRSPYTISDR</sequence>
<gene>
    <name evidence="2" type="ORF">A7U60_g7505</name>
</gene>
<keyword evidence="3" id="KW-1185">Reference proteome</keyword>
<organism evidence="2 3">
    <name type="scientific">Sanghuangporus baumii</name>
    <name type="common">Phellinus baumii</name>
    <dbReference type="NCBI Taxonomy" id="108892"/>
    <lineage>
        <taxon>Eukaryota</taxon>
        <taxon>Fungi</taxon>
        <taxon>Dikarya</taxon>
        <taxon>Basidiomycota</taxon>
        <taxon>Agaricomycotina</taxon>
        <taxon>Agaricomycetes</taxon>
        <taxon>Hymenochaetales</taxon>
        <taxon>Hymenochaetaceae</taxon>
        <taxon>Sanghuangporus</taxon>
    </lineage>
</organism>
<feature type="compositionally biased region" description="Polar residues" evidence="1">
    <location>
        <begin position="21"/>
        <end position="42"/>
    </location>
</feature>
<protein>
    <submittedName>
        <fullName evidence="2">Uncharacterized protein</fullName>
    </submittedName>
</protein>
<feature type="region of interest" description="Disordered" evidence="1">
    <location>
        <begin position="169"/>
        <end position="285"/>
    </location>
</feature>
<proteinExistence type="predicted"/>
<feature type="compositionally biased region" description="Polar residues" evidence="1">
    <location>
        <begin position="108"/>
        <end position="118"/>
    </location>
</feature>
<feature type="compositionally biased region" description="Low complexity" evidence="1">
    <location>
        <begin position="229"/>
        <end position="264"/>
    </location>
</feature>
<accession>A0A9Q5HT40</accession>
<dbReference type="Proteomes" id="UP000757232">
    <property type="component" value="Unassembled WGS sequence"/>
</dbReference>